<dbReference type="InParanoid" id="A0A251VS96"/>
<accession>A0A251VS96</accession>
<evidence type="ECO:0000313" key="2">
    <source>
        <dbReference type="Proteomes" id="UP000215914"/>
    </source>
</evidence>
<evidence type="ECO:0000313" key="1">
    <source>
        <dbReference type="EMBL" id="OTG37956.1"/>
    </source>
</evidence>
<sequence>MEVKKMAMGGQRLYIMRKTTQRLSKVGVCLSVFFSSGELLHIMSIILATTTWLVTVGIVGIGREIRLVAMLLKSSTR</sequence>
<reference evidence="2" key="1">
    <citation type="journal article" date="2017" name="Nature">
        <title>The sunflower genome provides insights into oil metabolism, flowering and Asterid evolution.</title>
        <authorList>
            <person name="Badouin H."/>
            <person name="Gouzy J."/>
            <person name="Grassa C.J."/>
            <person name="Murat F."/>
            <person name="Staton S.E."/>
            <person name="Cottret L."/>
            <person name="Lelandais-Briere C."/>
            <person name="Owens G.L."/>
            <person name="Carrere S."/>
            <person name="Mayjonade B."/>
            <person name="Legrand L."/>
            <person name="Gill N."/>
            <person name="Kane N.C."/>
            <person name="Bowers J.E."/>
            <person name="Hubner S."/>
            <person name="Bellec A."/>
            <person name="Berard A."/>
            <person name="Berges H."/>
            <person name="Blanchet N."/>
            <person name="Boniface M.C."/>
            <person name="Brunel D."/>
            <person name="Catrice O."/>
            <person name="Chaidir N."/>
            <person name="Claudel C."/>
            <person name="Donnadieu C."/>
            <person name="Faraut T."/>
            <person name="Fievet G."/>
            <person name="Helmstetter N."/>
            <person name="King M."/>
            <person name="Knapp S.J."/>
            <person name="Lai Z."/>
            <person name="Le Paslier M.C."/>
            <person name="Lippi Y."/>
            <person name="Lorenzon L."/>
            <person name="Mandel J.R."/>
            <person name="Marage G."/>
            <person name="Marchand G."/>
            <person name="Marquand E."/>
            <person name="Bret-Mestries E."/>
            <person name="Morien E."/>
            <person name="Nambeesan S."/>
            <person name="Nguyen T."/>
            <person name="Pegot-Espagnet P."/>
            <person name="Pouilly N."/>
            <person name="Raftis F."/>
            <person name="Sallet E."/>
            <person name="Schiex T."/>
            <person name="Thomas J."/>
            <person name="Vandecasteele C."/>
            <person name="Vares D."/>
            <person name="Vear F."/>
            <person name="Vautrin S."/>
            <person name="Crespi M."/>
            <person name="Mangin B."/>
            <person name="Burke J.M."/>
            <person name="Salse J."/>
            <person name="Munos S."/>
            <person name="Vincourt P."/>
            <person name="Rieseberg L.H."/>
            <person name="Langlade N.B."/>
        </authorList>
    </citation>
    <scope>NUCLEOTIDE SEQUENCE [LARGE SCALE GENOMIC DNA]</scope>
    <source>
        <strain evidence="2">cv. SF193</strain>
    </source>
</reference>
<proteinExistence type="predicted"/>
<dbReference type="Proteomes" id="UP000215914">
    <property type="component" value="Chromosome 1"/>
</dbReference>
<keyword evidence="2" id="KW-1185">Reference proteome</keyword>
<dbReference type="EMBL" id="CM007890">
    <property type="protein sequence ID" value="OTG37956.1"/>
    <property type="molecule type" value="Genomic_DNA"/>
</dbReference>
<organism evidence="1 2">
    <name type="scientific">Helianthus annuus</name>
    <name type="common">Common sunflower</name>
    <dbReference type="NCBI Taxonomy" id="4232"/>
    <lineage>
        <taxon>Eukaryota</taxon>
        <taxon>Viridiplantae</taxon>
        <taxon>Streptophyta</taxon>
        <taxon>Embryophyta</taxon>
        <taxon>Tracheophyta</taxon>
        <taxon>Spermatophyta</taxon>
        <taxon>Magnoliopsida</taxon>
        <taxon>eudicotyledons</taxon>
        <taxon>Gunneridae</taxon>
        <taxon>Pentapetalae</taxon>
        <taxon>asterids</taxon>
        <taxon>campanulids</taxon>
        <taxon>Asterales</taxon>
        <taxon>Asteraceae</taxon>
        <taxon>Asteroideae</taxon>
        <taxon>Heliantheae alliance</taxon>
        <taxon>Heliantheae</taxon>
        <taxon>Helianthus</taxon>
    </lineage>
</organism>
<protein>
    <submittedName>
        <fullName evidence="1">Uncharacterized protein</fullName>
    </submittedName>
</protein>
<gene>
    <name evidence="1" type="ORF">HannXRQ_Chr01g0024481</name>
</gene>
<dbReference type="AlphaFoldDB" id="A0A251VS96"/>
<name>A0A251VS96_HELAN</name>